<evidence type="ECO:0000313" key="16">
    <source>
        <dbReference type="Proteomes" id="UP000064921"/>
    </source>
</evidence>
<dbReference type="CDD" id="cd06225">
    <property type="entry name" value="HAMP"/>
    <property type="match status" value="1"/>
</dbReference>
<dbReference type="PROSITE" id="PS50192">
    <property type="entry name" value="T_SNARE"/>
    <property type="match status" value="1"/>
</dbReference>
<evidence type="ECO:0000256" key="3">
    <source>
        <dbReference type="ARBA" id="ARBA00022500"/>
    </source>
</evidence>
<comment type="subcellular location">
    <subcellularLocation>
        <location evidence="1">Cell inner membrane</location>
        <topology evidence="1">Multi-pass membrane protein</topology>
    </subcellularLocation>
</comment>
<dbReference type="PROSITE" id="PS50885">
    <property type="entry name" value="HAMP"/>
    <property type="match status" value="1"/>
</dbReference>
<dbReference type="SUPFAM" id="SSF103190">
    <property type="entry name" value="Sensory domain-like"/>
    <property type="match status" value="1"/>
</dbReference>
<reference evidence="15 16" key="1">
    <citation type="submission" date="2015-10" db="EMBL/GenBank/DDBJ databases">
        <title>The world's first case of liver abscess caused by Pannonibacter phragmitetus.</title>
        <authorList>
            <person name="Ming D."/>
            <person name="Wang M."/>
            <person name="Zhou Y."/>
            <person name="Jiang T."/>
            <person name="Hu S."/>
        </authorList>
    </citation>
    <scope>NUCLEOTIDE SEQUENCE [LARGE SCALE GENOMIC DNA]</scope>
    <source>
        <strain evidence="15 16">31801</strain>
    </source>
</reference>
<feature type="transmembrane region" description="Helical" evidence="11">
    <location>
        <begin position="12"/>
        <end position="35"/>
    </location>
</feature>
<dbReference type="InterPro" id="IPR004090">
    <property type="entry name" value="Chemotax_Me-accpt_rcpt"/>
</dbReference>
<sequence length="653" mass="69314">MTQTARSGRRRSLMTRILAATAASILGIFAIFALYNDVVMREQTEERVNSNLSMVGSSVAKSVSNWLTGRTMLTEFAMQSLGSKPASEMTQEQFNVPLLTSTFLMTYYGNTEGEFFQWPPSTLPEGYDPRKRPWYKAAADLGKLTLTEPYIAASSNELNITAAAPRYMNGQLVGVVGSDFSIQMLDQMLKDANLGDLGYLFITDRSGKVLIHASQDLIGKTLADIYPGAQVSTGVMQDVDSAEGARLLGFQPIAGLPGVDWYVAMSIDKGVAFAELSDFRRSTLIATLAAVLIMLALIGTLFRNWLARPLSSITGAMSQIADGDLTAAIPGLGRNDEIGAIAGAVHVFKEHSLERERLEAAQSAEQEAKQRRAEAVDRMINAFASEVGSALQTVSSATQNVVSTARQLTQTSESSSEGANLAAAASEEAAANVRSVAAASEELNSSIAEIARRVEHSNEIANRASDAASETNQTVQSLVQTTEKISQIVKLINDIAAQTNLLALNATIEAARAGDAGKGFAVVATEVKSLANQTASATEEIATQIQAMQAVSNQAAMAIGSIADVIGQMSHISTDISAAVTQQSGATTEISRSVHEVATGTQNVSETLSHVSRGASETGESAQVLLDVATQLTQQTGNLRQRIDAFFAEIRAA</sequence>
<dbReference type="InterPro" id="IPR000727">
    <property type="entry name" value="T_SNARE_dom"/>
</dbReference>
<dbReference type="PROSITE" id="PS50111">
    <property type="entry name" value="CHEMOTAXIS_TRANSDUC_2"/>
    <property type="match status" value="1"/>
</dbReference>
<name>A0A0U3NHY5_9HYPH</name>
<dbReference type="InterPro" id="IPR033479">
    <property type="entry name" value="dCache_1"/>
</dbReference>
<evidence type="ECO:0008006" key="17">
    <source>
        <dbReference type="Google" id="ProtNLM"/>
    </source>
</evidence>
<evidence type="ECO:0000256" key="8">
    <source>
        <dbReference type="ARBA" id="ARBA00023224"/>
    </source>
</evidence>
<dbReference type="Pfam" id="PF02743">
    <property type="entry name" value="dCache_1"/>
    <property type="match status" value="1"/>
</dbReference>
<dbReference type="Pfam" id="PF00015">
    <property type="entry name" value="MCPsignal"/>
    <property type="match status" value="1"/>
</dbReference>
<organism evidence="15 16">
    <name type="scientific">Pannonibacter phragmitetus</name>
    <dbReference type="NCBI Taxonomy" id="121719"/>
    <lineage>
        <taxon>Bacteria</taxon>
        <taxon>Pseudomonadati</taxon>
        <taxon>Pseudomonadota</taxon>
        <taxon>Alphaproteobacteria</taxon>
        <taxon>Hyphomicrobiales</taxon>
        <taxon>Stappiaceae</taxon>
        <taxon>Pannonibacter</taxon>
    </lineage>
</organism>
<evidence type="ECO:0000256" key="7">
    <source>
        <dbReference type="ARBA" id="ARBA00023136"/>
    </source>
</evidence>
<dbReference type="SMART" id="SM00304">
    <property type="entry name" value="HAMP"/>
    <property type="match status" value="1"/>
</dbReference>
<dbReference type="SMART" id="SM00283">
    <property type="entry name" value="MA"/>
    <property type="match status" value="1"/>
</dbReference>
<evidence type="ECO:0000259" key="14">
    <source>
        <dbReference type="PROSITE" id="PS50885"/>
    </source>
</evidence>
<protein>
    <recommendedName>
        <fullName evidence="17">Chemotaxis protein</fullName>
    </recommendedName>
</protein>
<comment type="similarity">
    <text evidence="9">Belongs to the methyl-accepting chemotaxis (MCP) protein family.</text>
</comment>
<feature type="domain" description="HAMP" evidence="14">
    <location>
        <begin position="304"/>
        <end position="357"/>
    </location>
</feature>
<accession>A0A0U3NHY5</accession>
<evidence type="ECO:0000256" key="4">
    <source>
        <dbReference type="ARBA" id="ARBA00022519"/>
    </source>
</evidence>
<dbReference type="GO" id="GO:0007165">
    <property type="term" value="P:signal transduction"/>
    <property type="evidence" value="ECO:0007669"/>
    <property type="project" value="UniProtKB-KW"/>
</dbReference>
<evidence type="ECO:0000259" key="12">
    <source>
        <dbReference type="PROSITE" id="PS50111"/>
    </source>
</evidence>
<evidence type="ECO:0000256" key="10">
    <source>
        <dbReference type="PROSITE-ProRule" id="PRU00284"/>
    </source>
</evidence>
<dbReference type="CDD" id="cd12913">
    <property type="entry name" value="PDC1_MCP_like"/>
    <property type="match status" value="1"/>
</dbReference>
<dbReference type="Gene3D" id="1.10.287.950">
    <property type="entry name" value="Methyl-accepting chemotaxis protein"/>
    <property type="match status" value="1"/>
</dbReference>
<dbReference type="AlphaFoldDB" id="A0A0U3NHY5"/>
<dbReference type="RefSeq" id="WP_058900151.1">
    <property type="nucleotide sequence ID" value="NZ_CP013068.1"/>
</dbReference>
<keyword evidence="6 11" id="KW-1133">Transmembrane helix</keyword>
<dbReference type="PANTHER" id="PTHR32089:SF112">
    <property type="entry name" value="LYSOZYME-LIKE PROTEIN-RELATED"/>
    <property type="match status" value="1"/>
</dbReference>
<feature type="domain" description="Methyl-accepting transducer" evidence="12">
    <location>
        <begin position="390"/>
        <end position="619"/>
    </location>
</feature>
<dbReference type="PRINTS" id="PR00260">
    <property type="entry name" value="CHEMTRNSDUCR"/>
</dbReference>
<dbReference type="EMBL" id="CP013068">
    <property type="protein sequence ID" value="ALV29264.1"/>
    <property type="molecule type" value="Genomic_DNA"/>
</dbReference>
<evidence type="ECO:0000256" key="1">
    <source>
        <dbReference type="ARBA" id="ARBA00004429"/>
    </source>
</evidence>
<dbReference type="GO" id="GO:0006935">
    <property type="term" value="P:chemotaxis"/>
    <property type="evidence" value="ECO:0007669"/>
    <property type="project" value="UniProtKB-KW"/>
</dbReference>
<keyword evidence="5 11" id="KW-0812">Transmembrane</keyword>
<feature type="domain" description="T-SNARE coiled-coil homology" evidence="13">
    <location>
        <begin position="549"/>
        <end position="611"/>
    </location>
</feature>
<gene>
    <name evidence="15" type="ORF">APZ00_21250</name>
</gene>
<evidence type="ECO:0000256" key="6">
    <source>
        <dbReference type="ARBA" id="ARBA00022989"/>
    </source>
</evidence>
<dbReference type="PANTHER" id="PTHR32089">
    <property type="entry name" value="METHYL-ACCEPTING CHEMOTAXIS PROTEIN MCPB"/>
    <property type="match status" value="1"/>
</dbReference>
<dbReference type="KEGG" id="pphr:APZ00_21250"/>
<evidence type="ECO:0000256" key="9">
    <source>
        <dbReference type="ARBA" id="ARBA00029447"/>
    </source>
</evidence>
<dbReference type="CDD" id="cd12912">
    <property type="entry name" value="PDC2_MCP_like"/>
    <property type="match status" value="1"/>
</dbReference>
<evidence type="ECO:0000256" key="11">
    <source>
        <dbReference type="SAM" id="Phobius"/>
    </source>
</evidence>
<evidence type="ECO:0000256" key="2">
    <source>
        <dbReference type="ARBA" id="ARBA00022475"/>
    </source>
</evidence>
<dbReference type="GO" id="GO:0005886">
    <property type="term" value="C:plasma membrane"/>
    <property type="evidence" value="ECO:0007669"/>
    <property type="project" value="UniProtKB-SubCell"/>
</dbReference>
<evidence type="ECO:0000256" key="5">
    <source>
        <dbReference type="ARBA" id="ARBA00022692"/>
    </source>
</evidence>
<dbReference type="InterPro" id="IPR003660">
    <property type="entry name" value="HAMP_dom"/>
</dbReference>
<keyword evidence="16" id="KW-1185">Reference proteome</keyword>
<dbReference type="InterPro" id="IPR004089">
    <property type="entry name" value="MCPsignal_dom"/>
</dbReference>
<evidence type="ECO:0000259" key="13">
    <source>
        <dbReference type="PROSITE" id="PS50192"/>
    </source>
</evidence>
<dbReference type="STRING" id="121719.APZ00_21250"/>
<evidence type="ECO:0000313" key="15">
    <source>
        <dbReference type="EMBL" id="ALV29264.1"/>
    </source>
</evidence>
<dbReference type="InterPro" id="IPR029151">
    <property type="entry name" value="Sensor-like_sf"/>
</dbReference>
<keyword evidence="7 11" id="KW-0472">Membrane</keyword>
<dbReference type="eggNOG" id="COG0840">
    <property type="taxonomic scope" value="Bacteria"/>
</dbReference>
<dbReference type="Pfam" id="PF00672">
    <property type="entry name" value="HAMP"/>
    <property type="match status" value="1"/>
</dbReference>
<dbReference type="Proteomes" id="UP000064921">
    <property type="component" value="Chromosome"/>
</dbReference>
<feature type="transmembrane region" description="Helical" evidence="11">
    <location>
        <begin position="284"/>
        <end position="302"/>
    </location>
</feature>
<keyword evidence="4" id="KW-0997">Cell inner membrane</keyword>
<keyword evidence="8 10" id="KW-0807">Transducer</keyword>
<dbReference type="GO" id="GO:0004888">
    <property type="term" value="F:transmembrane signaling receptor activity"/>
    <property type="evidence" value="ECO:0007669"/>
    <property type="project" value="InterPro"/>
</dbReference>
<dbReference type="SUPFAM" id="SSF58104">
    <property type="entry name" value="Methyl-accepting chemotaxis protein (MCP) signaling domain"/>
    <property type="match status" value="1"/>
</dbReference>
<dbReference type="Gene3D" id="1.10.8.500">
    <property type="entry name" value="HAMP domain in histidine kinase"/>
    <property type="match status" value="1"/>
</dbReference>
<dbReference type="Gene3D" id="3.30.450.20">
    <property type="entry name" value="PAS domain"/>
    <property type="match status" value="2"/>
</dbReference>
<keyword evidence="2" id="KW-1003">Cell membrane</keyword>
<proteinExistence type="inferred from homology"/>
<keyword evidence="3" id="KW-0145">Chemotaxis</keyword>